<gene>
    <name evidence="1" type="ORF">LCGC14_1066330</name>
</gene>
<sequence length="84" mass="9243">MPTKEEVQAWAREEWIRLDQEKTDKAQAECNHARSGTVLPGTLLTVVCDDCGKNLTMDDATRSGPAPDMAQIERGGIEAMRAAR</sequence>
<proteinExistence type="predicted"/>
<accession>A0A0F9MPC3</accession>
<reference evidence="1" key="1">
    <citation type="journal article" date="2015" name="Nature">
        <title>Complex archaea that bridge the gap between prokaryotes and eukaryotes.</title>
        <authorList>
            <person name="Spang A."/>
            <person name="Saw J.H."/>
            <person name="Jorgensen S.L."/>
            <person name="Zaremba-Niedzwiedzka K."/>
            <person name="Martijn J."/>
            <person name="Lind A.E."/>
            <person name="van Eijk R."/>
            <person name="Schleper C."/>
            <person name="Guy L."/>
            <person name="Ettema T.J."/>
        </authorList>
    </citation>
    <scope>NUCLEOTIDE SEQUENCE</scope>
</reference>
<comment type="caution">
    <text evidence="1">The sequence shown here is derived from an EMBL/GenBank/DDBJ whole genome shotgun (WGS) entry which is preliminary data.</text>
</comment>
<organism evidence="1">
    <name type="scientific">marine sediment metagenome</name>
    <dbReference type="NCBI Taxonomy" id="412755"/>
    <lineage>
        <taxon>unclassified sequences</taxon>
        <taxon>metagenomes</taxon>
        <taxon>ecological metagenomes</taxon>
    </lineage>
</organism>
<protein>
    <submittedName>
        <fullName evidence="1">Uncharacterized protein</fullName>
    </submittedName>
</protein>
<dbReference type="EMBL" id="LAZR01004564">
    <property type="protein sequence ID" value="KKN07494.1"/>
    <property type="molecule type" value="Genomic_DNA"/>
</dbReference>
<dbReference type="AlphaFoldDB" id="A0A0F9MPC3"/>
<evidence type="ECO:0000313" key="1">
    <source>
        <dbReference type="EMBL" id="KKN07494.1"/>
    </source>
</evidence>
<name>A0A0F9MPC3_9ZZZZ</name>